<dbReference type="InterPro" id="IPR018490">
    <property type="entry name" value="cNMP-bd_dom_sf"/>
</dbReference>
<dbReference type="InterPro" id="IPR003594">
    <property type="entry name" value="HATPase_dom"/>
</dbReference>
<dbReference type="PROSITE" id="PS50042">
    <property type="entry name" value="CNMP_BINDING_3"/>
    <property type="match status" value="1"/>
</dbReference>
<dbReference type="PANTHER" id="PTHR43065:SF48">
    <property type="entry name" value="HISTIDINE KINASE"/>
    <property type="match status" value="1"/>
</dbReference>
<dbReference type="Proteomes" id="UP000295706">
    <property type="component" value="Unassembled WGS sequence"/>
</dbReference>
<name>A0A4R4K7T3_9BACT</name>
<dbReference type="OrthoDB" id="9806995at2"/>
<protein>
    <recommendedName>
        <fullName evidence="2">histidine kinase</fullName>
        <ecNumber evidence="2">2.7.13.3</ecNumber>
    </recommendedName>
</protein>
<dbReference type="PRINTS" id="PR00344">
    <property type="entry name" value="BCTRLSENSOR"/>
</dbReference>
<gene>
    <name evidence="5" type="ORF">EZE20_15530</name>
</gene>
<accession>A0A4R4K7T3</accession>
<evidence type="ECO:0000259" key="3">
    <source>
        <dbReference type="PROSITE" id="PS50042"/>
    </source>
</evidence>
<dbReference type="EMBL" id="SMJU01000009">
    <property type="protein sequence ID" value="TDB63707.1"/>
    <property type="molecule type" value="Genomic_DNA"/>
</dbReference>
<dbReference type="InterPro" id="IPR004358">
    <property type="entry name" value="Sig_transdc_His_kin-like_C"/>
</dbReference>
<dbReference type="Pfam" id="PF00027">
    <property type="entry name" value="cNMP_binding"/>
    <property type="match status" value="1"/>
</dbReference>
<dbReference type="InterPro" id="IPR005467">
    <property type="entry name" value="His_kinase_dom"/>
</dbReference>
<feature type="domain" description="Cyclic nucleotide-binding" evidence="3">
    <location>
        <begin position="12"/>
        <end position="131"/>
    </location>
</feature>
<sequence>MNVLQCLQENENLAKVPEDELQWFIEHAKIRVVEEGTYLYQNGDSVDQLWIILEGRLRMFVNRNNQQRELGYNEKNYIGGLLPFSRLKTAVASAIALEKTTVLCLHRDQFKEMLQTQHELVQSFVHLMLDRIRDFTKLDQQNEKMISLGKLSAGLAHELNNPAAAVVRSASALKKHLGFVPEKFKRVISIQLSEEQVDKVNELLTSLLARGVQDMSLMEKSSLEDDLNDWLDDRAVENGYELAESFSEYGITTDDLDLVEEQVSLKYLAVVLDWLNNVLTTERMVGEIAEASQRIGNLVKSVKEYSHMDGGADKKKMVLRDGVESTLRMLQHKIKSKNIQVLVDMPDSLPQMNVSPGEMNQVWTNLIDNAVDALPDAGQIRIEAVRDREFVMTRVIDNGTGIPKDVIQQIFDPFFTTKEIGKGSGLGLEIAQNIVKRHRGQLTVTSEPGRTEFCVCLPIE</sequence>
<dbReference type="RefSeq" id="WP_132119280.1">
    <property type="nucleotide sequence ID" value="NZ_SMJU01000009.1"/>
</dbReference>
<dbReference type="EC" id="2.7.13.3" evidence="2"/>
<organism evidence="5 6">
    <name type="scientific">Arundinibacter roseus</name>
    <dbReference type="NCBI Taxonomy" id="2070510"/>
    <lineage>
        <taxon>Bacteria</taxon>
        <taxon>Pseudomonadati</taxon>
        <taxon>Bacteroidota</taxon>
        <taxon>Cytophagia</taxon>
        <taxon>Cytophagales</taxon>
        <taxon>Spirosomataceae</taxon>
        <taxon>Arundinibacter</taxon>
    </lineage>
</organism>
<keyword evidence="6" id="KW-1185">Reference proteome</keyword>
<dbReference type="Gene3D" id="3.30.565.10">
    <property type="entry name" value="Histidine kinase-like ATPase, C-terminal domain"/>
    <property type="match status" value="1"/>
</dbReference>
<dbReference type="SUPFAM" id="SSF55874">
    <property type="entry name" value="ATPase domain of HSP90 chaperone/DNA topoisomerase II/histidine kinase"/>
    <property type="match status" value="1"/>
</dbReference>
<reference evidence="5 6" key="1">
    <citation type="submission" date="2019-02" db="EMBL/GenBank/DDBJ databases">
        <title>Arundinibacter roseus gen. nov., sp. nov., a new member of the family Cytophagaceae.</title>
        <authorList>
            <person name="Szuroczki S."/>
            <person name="Khayer B."/>
            <person name="Sproer C."/>
            <person name="Toumi M."/>
            <person name="Szabo A."/>
            <person name="Felfoldi T."/>
            <person name="Schumann P."/>
            <person name="Toth E."/>
        </authorList>
    </citation>
    <scope>NUCLEOTIDE SEQUENCE [LARGE SCALE GENOMIC DNA]</scope>
    <source>
        <strain evidence="5 6">DMA-k-7a</strain>
    </source>
</reference>
<dbReference type="InterPro" id="IPR036097">
    <property type="entry name" value="HisK_dim/P_sf"/>
</dbReference>
<dbReference type="InterPro" id="IPR036890">
    <property type="entry name" value="HATPase_C_sf"/>
</dbReference>
<dbReference type="Pfam" id="PF02518">
    <property type="entry name" value="HATPase_c"/>
    <property type="match status" value="1"/>
</dbReference>
<evidence type="ECO:0000313" key="6">
    <source>
        <dbReference type="Proteomes" id="UP000295706"/>
    </source>
</evidence>
<dbReference type="SUPFAM" id="SSF51206">
    <property type="entry name" value="cAMP-binding domain-like"/>
    <property type="match status" value="1"/>
</dbReference>
<evidence type="ECO:0000259" key="4">
    <source>
        <dbReference type="PROSITE" id="PS50109"/>
    </source>
</evidence>
<feature type="domain" description="Histidine kinase" evidence="4">
    <location>
        <begin position="288"/>
        <end position="460"/>
    </location>
</feature>
<dbReference type="CDD" id="cd00038">
    <property type="entry name" value="CAP_ED"/>
    <property type="match status" value="1"/>
</dbReference>
<dbReference type="Gene3D" id="1.10.287.130">
    <property type="match status" value="1"/>
</dbReference>
<evidence type="ECO:0000256" key="1">
    <source>
        <dbReference type="ARBA" id="ARBA00000085"/>
    </source>
</evidence>
<evidence type="ECO:0000256" key="2">
    <source>
        <dbReference type="ARBA" id="ARBA00012438"/>
    </source>
</evidence>
<comment type="caution">
    <text evidence="5">The sequence shown here is derived from an EMBL/GenBank/DDBJ whole genome shotgun (WGS) entry which is preliminary data.</text>
</comment>
<evidence type="ECO:0000313" key="5">
    <source>
        <dbReference type="EMBL" id="TDB63707.1"/>
    </source>
</evidence>
<dbReference type="InterPro" id="IPR014710">
    <property type="entry name" value="RmlC-like_jellyroll"/>
</dbReference>
<dbReference type="Gene3D" id="2.60.120.10">
    <property type="entry name" value="Jelly Rolls"/>
    <property type="match status" value="1"/>
</dbReference>
<comment type="catalytic activity">
    <reaction evidence="1">
        <text>ATP + protein L-histidine = ADP + protein N-phospho-L-histidine.</text>
        <dbReference type="EC" id="2.7.13.3"/>
    </reaction>
</comment>
<dbReference type="PROSITE" id="PS50109">
    <property type="entry name" value="HIS_KIN"/>
    <property type="match status" value="1"/>
</dbReference>
<dbReference type="AlphaFoldDB" id="A0A4R4K7T3"/>
<dbReference type="InterPro" id="IPR000595">
    <property type="entry name" value="cNMP-bd_dom"/>
</dbReference>
<proteinExistence type="predicted"/>
<dbReference type="GO" id="GO:0000155">
    <property type="term" value="F:phosphorelay sensor kinase activity"/>
    <property type="evidence" value="ECO:0007669"/>
    <property type="project" value="InterPro"/>
</dbReference>
<dbReference type="SUPFAM" id="SSF47384">
    <property type="entry name" value="Homodimeric domain of signal transducing histidine kinase"/>
    <property type="match status" value="1"/>
</dbReference>
<dbReference type="SMART" id="SM00387">
    <property type="entry name" value="HATPase_c"/>
    <property type="match status" value="1"/>
</dbReference>
<dbReference type="PANTHER" id="PTHR43065">
    <property type="entry name" value="SENSOR HISTIDINE KINASE"/>
    <property type="match status" value="1"/>
</dbReference>